<keyword evidence="2" id="KW-1185">Reference proteome</keyword>
<evidence type="ECO:0000313" key="2">
    <source>
        <dbReference type="Proteomes" id="UP000542125"/>
    </source>
</evidence>
<sequence length="149" mass="16429">MSVQTGTPAADLKAAAAEIHHLLSDLCTGLPHDLVDVTQDDRGMYSLLLYGLEQAYEPSIEQLKADVRQHCATFTPRYATEQRQTLNDAFRIIARQAGVPEQDLQPLQTSELLNGMLIIMSDSTPVAASDDPIHLYAEALTRLKRRPAS</sequence>
<evidence type="ECO:0000313" key="1">
    <source>
        <dbReference type="EMBL" id="NYE83155.1"/>
    </source>
</evidence>
<organism evidence="1 2">
    <name type="scientific">Pigmentiphaga litoralis</name>
    <dbReference type="NCBI Taxonomy" id="516702"/>
    <lineage>
        <taxon>Bacteria</taxon>
        <taxon>Pseudomonadati</taxon>
        <taxon>Pseudomonadota</taxon>
        <taxon>Betaproteobacteria</taxon>
        <taxon>Burkholderiales</taxon>
        <taxon>Alcaligenaceae</taxon>
        <taxon>Pigmentiphaga</taxon>
    </lineage>
</organism>
<protein>
    <submittedName>
        <fullName evidence="1">Uncharacterized protein</fullName>
    </submittedName>
</protein>
<comment type="caution">
    <text evidence="1">The sequence shown here is derived from an EMBL/GenBank/DDBJ whole genome shotgun (WGS) entry which is preliminary data.</text>
</comment>
<dbReference type="Proteomes" id="UP000542125">
    <property type="component" value="Unassembled WGS sequence"/>
</dbReference>
<reference evidence="1 2" key="1">
    <citation type="submission" date="2020-07" db="EMBL/GenBank/DDBJ databases">
        <title>Genomic Encyclopedia of Type Strains, Phase IV (KMG-V): Genome sequencing to study the core and pangenomes of soil and plant-associated prokaryotes.</title>
        <authorList>
            <person name="Whitman W."/>
        </authorList>
    </citation>
    <scope>NUCLEOTIDE SEQUENCE [LARGE SCALE GENOMIC DNA]</scope>
    <source>
        <strain evidence="1 2">SAS40</strain>
    </source>
</reference>
<accession>A0A7Y9IUM5</accession>
<name>A0A7Y9IUM5_9BURK</name>
<dbReference type="RefSeq" id="WP_179586586.1">
    <property type="nucleotide sequence ID" value="NZ_JACBYR010000001.1"/>
</dbReference>
<proteinExistence type="predicted"/>
<dbReference type="AlphaFoldDB" id="A0A7Y9IUM5"/>
<dbReference type="EMBL" id="JACBYR010000001">
    <property type="protein sequence ID" value="NYE83155.1"/>
    <property type="molecule type" value="Genomic_DNA"/>
</dbReference>
<gene>
    <name evidence="1" type="ORF">FHW18_002426</name>
</gene>